<keyword evidence="2" id="KW-1185">Reference proteome</keyword>
<dbReference type="EMBL" id="JACRYL010000001">
    <property type="protein sequence ID" value="MBC6109182.1"/>
    <property type="molecule type" value="Genomic_DNA"/>
</dbReference>
<dbReference type="Proteomes" id="UP000652755">
    <property type="component" value="Unassembled WGS sequence"/>
</dbReference>
<protein>
    <recommendedName>
        <fullName evidence="3">SusD family protein</fullName>
    </recommendedName>
</protein>
<organism evidence="1 2">
    <name type="scientific">Pedobacter fastidiosus</name>
    <dbReference type="NCBI Taxonomy" id="2765361"/>
    <lineage>
        <taxon>Bacteria</taxon>
        <taxon>Pseudomonadati</taxon>
        <taxon>Bacteroidota</taxon>
        <taxon>Sphingobacteriia</taxon>
        <taxon>Sphingobacteriales</taxon>
        <taxon>Sphingobacteriaceae</taxon>
        <taxon>Pedobacter</taxon>
    </lineage>
</organism>
<evidence type="ECO:0000313" key="2">
    <source>
        <dbReference type="Proteomes" id="UP000652755"/>
    </source>
</evidence>
<proteinExistence type="predicted"/>
<dbReference type="SUPFAM" id="SSF48452">
    <property type="entry name" value="TPR-like"/>
    <property type="match status" value="1"/>
</dbReference>
<accession>A0ABR7KM89</accession>
<gene>
    <name evidence="1" type="ORF">H7U22_01985</name>
</gene>
<evidence type="ECO:0000313" key="1">
    <source>
        <dbReference type="EMBL" id="MBC6109182.1"/>
    </source>
</evidence>
<dbReference type="InterPro" id="IPR011990">
    <property type="entry name" value="TPR-like_helical_dom_sf"/>
</dbReference>
<evidence type="ECO:0008006" key="3">
    <source>
        <dbReference type="Google" id="ProtNLM"/>
    </source>
</evidence>
<reference evidence="1 2" key="1">
    <citation type="submission" date="2020-08" db="EMBL/GenBank/DDBJ databases">
        <authorList>
            <person name="Sun Q."/>
            <person name="Inoue M."/>
        </authorList>
    </citation>
    <scope>NUCLEOTIDE SEQUENCE [LARGE SCALE GENOMIC DNA]</scope>
    <source>
        <strain evidence="1 2">CCM 8938</strain>
    </source>
</reference>
<sequence>MKKIKIILTLSVALLLANGCKKGSLDVANVNDPDFEKVYANGDNLISQAASLYNTVFYNSHYEGGLQPMLAVAADNSTCSYGNFGMRDMSWEPRDFAWTNTPAYSYNTQTNNYFNGQYAAINTASLIIKAINNGTNIAGGAGNARVKAYCRFIQGVGYANLALTFDRAFIVDEASTVEGKLSSAVPYTTVATAALKYLDEAIALSAANSFTIPQAWLGSDADYSSAKLAQLCNTYAASLLAYLPRNKTQNAAVNWAKVKTYADAGITADFNVVLDDNIWYDYSAYYLGAGNSTWARTDMYVVHMMDSAQPAHWDDSPTFPAPPASVNPQDKRLLTDFAYLSSNSFIAARGYYHFSNYRNKRYDYIYASTFTGIKPEIMKAENDLLKAEARLYLNDLAGAQSIINAGTRVTRGQMTPTAATTAALVDAIHHERCIELIFTGANIAFYEMRKLDLLQKGTPLQMPIPAKVMENLGESAPFYTFGTTAKADGIGTSNAGWR</sequence>
<dbReference type="RefSeq" id="WP_187069664.1">
    <property type="nucleotide sequence ID" value="NZ_JACRYL010000001.1"/>
</dbReference>
<name>A0ABR7KM89_9SPHI</name>
<comment type="caution">
    <text evidence="1">The sequence shown here is derived from an EMBL/GenBank/DDBJ whole genome shotgun (WGS) entry which is preliminary data.</text>
</comment>
<dbReference type="Gene3D" id="1.25.40.390">
    <property type="match status" value="1"/>
</dbReference>